<dbReference type="PANTHER" id="PTHR43790:SF9">
    <property type="entry name" value="GALACTOFURANOSE TRANSPORTER ATP-BINDING PROTEIN YTFR"/>
    <property type="match status" value="1"/>
</dbReference>
<dbReference type="Proteomes" id="UP000533469">
    <property type="component" value="Unassembled WGS sequence"/>
</dbReference>
<dbReference type="PROSITE" id="PS00211">
    <property type="entry name" value="ABC_TRANSPORTER_1"/>
    <property type="match status" value="1"/>
</dbReference>
<dbReference type="EMBL" id="JACICD010000007">
    <property type="protein sequence ID" value="MBB3772909.1"/>
    <property type="molecule type" value="Genomic_DNA"/>
</dbReference>
<comment type="caution">
    <text evidence="8">The sequence shown here is derived from an EMBL/GenBank/DDBJ whole genome shotgun (WGS) entry which is preliminary data.</text>
</comment>
<dbReference type="GO" id="GO:0005524">
    <property type="term" value="F:ATP binding"/>
    <property type="evidence" value="ECO:0007669"/>
    <property type="project" value="UniProtKB-KW"/>
</dbReference>
<protein>
    <submittedName>
        <fullName evidence="8">Ribose transport system ATP-binding protein</fullName>
    </submittedName>
</protein>
<dbReference type="InterPro" id="IPR050107">
    <property type="entry name" value="ABC_carbohydrate_import_ATPase"/>
</dbReference>
<feature type="domain" description="ABC transporter" evidence="7">
    <location>
        <begin position="8"/>
        <end position="245"/>
    </location>
</feature>
<dbReference type="SUPFAM" id="SSF52540">
    <property type="entry name" value="P-loop containing nucleoside triphosphate hydrolases"/>
    <property type="match status" value="2"/>
</dbReference>
<accession>A0A839ZDS8</accession>
<dbReference type="InterPro" id="IPR003593">
    <property type="entry name" value="AAA+_ATPase"/>
</dbReference>
<proteinExistence type="inferred from homology"/>
<dbReference type="InterPro" id="IPR017871">
    <property type="entry name" value="ABC_transporter-like_CS"/>
</dbReference>
<evidence type="ECO:0000256" key="5">
    <source>
        <dbReference type="ARBA" id="ARBA00022741"/>
    </source>
</evidence>
<dbReference type="CDD" id="cd03215">
    <property type="entry name" value="ABC_Carb_Monos_II"/>
    <property type="match status" value="1"/>
</dbReference>
<dbReference type="AlphaFoldDB" id="A0A839ZDS8"/>
<dbReference type="Pfam" id="PF00005">
    <property type="entry name" value="ABC_tran"/>
    <property type="match status" value="2"/>
</dbReference>
<keyword evidence="3" id="KW-0762">Sugar transport</keyword>
<dbReference type="RefSeq" id="WP_183191066.1">
    <property type="nucleotide sequence ID" value="NZ_JACICD010000007.1"/>
</dbReference>
<keyword evidence="4" id="KW-0677">Repeat</keyword>
<feature type="domain" description="ABC transporter" evidence="7">
    <location>
        <begin position="260"/>
        <end position="504"/>
    </location>
</feature>
<dbReference type="InterPro" id="IPR027417">
    <property type="entry name" value="P-loop_NTPase"/>
</dbReference>
<keyword evidence="6 8" id="KW-0067">ATP-binding</keyword>
<sequence>MPLEKTAIVVSGVRKAYGATVALDDMAVEVRTGTVHALLGENGAGKSTFVKMLSGLVTPDAGTLRVFGENVSLKTPLAAQRHGIQTAFQEMTLLRNMSVLDNMLIPRSPLSPLGMVRRRQARRDVGRHFEELGLAGFDLDDEIGDLDLAIRQKIEIARAVFRRPRILLLDEPTSALSGPDVDWMGAVIRREKARGTTVIFISHRLREVRDFCDDLTILRSGKHIASGHVRDFADEDVVRMIAGRSLIHSFPPRGQTRHRLGTEVLAAHGVGTTGKLRDASFRLREGEILGVAGLQGMGQLDLFLALFGERPVSRGHLAVDGRKVVFTSPGDAISARIGISLVPEERKTEGLFLKLTGTQNATIPVIERFTRFGIIDRARESAAVRAVFGQVNVAERAEWMPAESFSGGNQQKIAIAKWLLSEARVLLVYDPTRGIDVGTKNEIYQLLRAYAEAGGAVIFYSTEIPELVHLTDRTLVFYAGRIAAELAGDQLTEENILAAALGSAPDSSREKLAV</sequence>
<evidence type="ECO:0000259" key="7">
    <source>
        <dbReference type="PROSITE" id="PS50893"/>
    </source>
</evidence>
<dbReference type="GO" id="GO:0016887">
    <property type="term" value="F:ATP hydrolysis activity"/>
    <property type="evidence" value="ECO:0007669"/>
    <property type="project" value="InterPro"/>
</dbReference>
<dbReference type="CDD" id="cd03216">
    <property type="entry name" value="ABC_Carb_Monos_I"/>
    <property type="match status" value="1"/>
</dbReference>
<name>A0A839ZDS8_9HYPH</name>
<evidence type="ECO:0000256" key="4">
    <source>
        <dbReference type="ARBA" id="ARBA00022737"/>
    </source>
</evidence>
<gene>
    <name evidence="8" type="ORF">FHS55_003534</name>
</gene>
<keyword evidence="9" id="KW-1185">Reference proteome</keyword>
<dbReference type="SMART" id="SM00382">
    <property type="entry name" value="AAA"/>
    <property type="match status" value="1"/>
</dbReference>
<keyword evidence="5" id="KW-0547">Nucleotide-binding</keyword>
<dbReference type="InterPro" id="IPR003439">
    <property type="entry name" value="ABC_transporter-like_ATP-bd"/>
</dbReference>
<dbReference type="Gene3D" id="3.40.50.300">
    <property type="entry name" value="P-loop containing nucleotide triphosphate hydrolases"/>
    <property type="match status" value="2"/>
</dbReference>
<evidence type="ECO:0000313" key="8">
    <source>
        <dbReference type="EMBL" id="MBB3772909.1"/>
    </source>
</evidence>
<comment type="similarity">
    <text evidence="1">Belongs to the ABC transporter superfamily.</text>
</comment>
<evidence type="ECO:0000256" key="3">
    <source>
        <dbReference type="ARBA" id="ARBA00022597"/>
    </source>
</evidence>
<reference evidence="8 9" key="1">
    <citation type="submission" date="2020-08" db="EMBL/GenBank/DDBJ databases">
        <title>Genomic Encyclopedia of Type Strains, Phase IV (KMG-IV): sequencing the most valuable type-strain genomes for metagenomic binning, comparative biology and taxonomic classification.</title>
        <authorList>
            <person name="Goeker M."/>
        </authorList>
    </citation>
    <scope>NUCLEOTIDE SEQUENCE [LARGE SCALE GENOMIC DNA]</scope>
    <source>
        <strain evidence="8 9">DSM 5895</strain>
    </source>
</reference>
<dbReference type="PROSITE" id="PS50893">
    <property type="entry name" value="ABC_TRANSPORTER_2"/>
    <property type="match status" value="2"/>
</dbReference>
<evidence type="ECO:0000256" key="2">
    <source>
        <dbReference type="ARBA" id="ARBA00022448"/>
    </source>
</evidence>
<organism evidence="8 9">
    <name type="scientific">Ancylobacter tetraedralis</name>
    <dbReference type="NCBI Taxonomy" id="217068"/>
    <lineage>
        <taxon>Bacteria</taxon>
        <taxon>Pseudomonadati</taxon>
        <taxon>Pseudomonadota</taxon>
        <taxon>Alphaproteobacteria</taxon>
        <taxon>Hyphomicrobiales</taxon>
        <taxon>Xanthobacteraceae</taxon>
        <taxon>Ancylobacter</taxon>
    </lineage>
</organism>
<evidence type="ECO:0000256" key="1">
    <source>
        <dbReference type="ARBA" id="ARBA00005417"/>
    </source>
</evidence>
<evidence type="ECO:0000313" key="9">
    <source>
        <dbReference type="Proteomes" id="UP000533469"/>
    </source>
</evidence>
<keyword evidence="2" id="KW-0813">Transport</keyword>
<dbReference type="PANTHER" id="PTHR43790">
    <property type="entry name" value="CARBOHYDRATE TRANSPORT ATP-BINDING PROTEIN MG119-RELATED"/>
    <property type="match status" value="1"/>
</dbReference>
<evidence type="ECO:0000256" key="6">
    <source>
        <dbReference type="ARBA" id="ARBA00022840"/>
    </source>
</evidence>